<keyword evidence="8 10" id="KW-0472">Membrane</keyword>
<evidence type="ECO:0000256" key="9">
    <source>
        <dbReference type="SAM" id="MobiDB-lite"/>
    </source>
</evidence>
<evidence type="ECO:0000313" key="13">
    <source>
        <dbReference type="EMBL" id="OKP04945.1"/>
    </source>
</evidence>
<dbReference type="GO" id="GO:1990961">
    <property type="term" value="P:xenobiotic detoxification by transmembrane export across the plasma membrane"/>
    <property type="evidence" value="ECO:0007669"/>
    <property type="project" value="InterPro"/>
</dbReference>
<feature type="transmembrane region" description="Helical" evidence="10">
    <location>
        <begin position="34"/>
        <end position="55"/>
    </location>
</feature>
<evidence type="ECO:0000256" key="8">
    <source>
        <dbReference type="ARBA" id="ARBA00023136"/>
    </source>
</evidence>
<dbReference type="STRING" id="1873482.Xedl_00325"/>
<accession>A0A1Q5TXH2</accession>
<keyword evidence="3" id="KW-0813">Transport</keyword>
<evidence type="ECO:0000256" key="1">
    <source>
        <dbReference type="ARBA" id="ARBA00004383"/>
    </source>
</evidence>
<dbReference type="SUPFAM" id="SSF111369">
    <property type="entry name" value="HlyD-like secretion proteins"/>
    <property type="match status" value="2"/>
</dbReference>
<gene>
    <name evidence="14" type="ORF">Xedl_00325</name>
    <name evidence="13" type="ORF">Xedl_00854</name>
</gene>
<name>A0A1Q5TXH2_9GAMM</name>
<feature type="domain" description="Multidrug export protein EmrA/FarA alpha-helical hairpin" evidence="11">
    <location>
        <begin position="107"/>
        <end position="227"/>
    </location>
</feature>
<keyword evidence="6 10" id="KW-0812">Transmembrane</keyword>
<reference evidence="13 15" key="1">
    <citation type="submission" date="2016-09" db="EMBL/GenBank/DDBJ databases">
        <title>Xenorhabdus thuongxuanensis sp. nov. and Xenorhabdus eapokensis sp. nov., isolated from Steinernema species.</title>
        <authorList>
            <person name="Kaempfer P."/>
            <person name="Tobias N.J."/>
            <person name="Phan Ke L."/>
            <person name="Bode H.B."/>
            <person name="Glaeser S.P."/>
        </authorList>
    </citation>
    <scope>NUCLEOTIDE SEQUENCE [LARGE SCALE GENOMIC DNA]</scope>
    <source>
        <strain evidence="13 15">DL20</strain>
    </source>
</reference>
<dbReference type="EMBL" id="MKGQ01000002">
    <property type="protein sequence ID" value="OKP05111.1"/>
    <property type="molecule type" value="Genomic_DNA"/>
</dbReference>
<evidence type="ECO:0000259" key="11">
    <source>
        <dbReference type="Pfam" id="PF25885"/>
    </source>
</evidence>
<comment type="subcellular location">
    <subcellularLocation>
        <location evidence="1">Cell inner membrane</location>
        <topology evidence="1">Single-pass membrane protein</topology>
        <orientation evidence="1">Periplasmic side</orientation>
    </subcellularLocation>
</comment>
<dbReference type="GO" id="GO:0042910">
    <property type="term" value="F:xenobiotic transmembrane transporter activity"/>
    <property type="evidence" value="ECO:0007669"/>
    <property type="project" value="InterPro"/>
</dbReference>
<keyword evidence="15" id="KW-1185">Reference proteome</keyword>
<dbReference type="GO" id="GO:0005886">
    <property type="term" value="C:plasma membrane"/>
    <property type="evidence" value="ECO:0007669"/>
    <property type="project" value="UniProtKB-SubCell"/>
</dbReference>
<dbReference type="Pfam" id="PF25885">
    <property type="entry name" value="HH_EMRA"/>
    <property type="match status" value="1"/>
</dbReference>
<dbReference type="AlphaFoldDB" id="A0A1Q5TXH2"/>
<comment type="caution">
    <text evidence="13">The sequence shown here is derived from an EMBL/GenBank/DDBJ whole genome shotgun (WGS) entry which is preliminary data.</text>
</comment>
<evidence type="ECO:0000256" key="10">
    <source>
        <dbReference type="SAM" id="Phobius"/>
    </source>
</evidence>
<dbReference type="OrthoDB" id="9811754at2"/>
<evidence type="ECO:0000256" key="4">
    <source>
        <dbReference type="ARBA" id="ARBA00022475"/>
    </source>
</evidence>
<evidence type="ECO:0000256" key="2">
    <source>
        <dbReference type="ARBA" id="ARBA00009477"/>
    </source>
</evidence>
<feature type="domain" description="p-hydroxybenzoic acid efflux pump subunit AaeA-like beta-barrel" evidence="12">
    <location>
        <begin position="264"/>
        <end position="356"/>
    </location>
</feature>
<dbReference type="InterPro" id="IPR005694">
    <property type="entry name" value="MFP_proteobact"/>
</dbReference>
<dbReference type="InterPro" id="IPR058633">
    <property type="entry name" value="EmrA/FarA_HH"/>
</dbReference>
<dbReference type="GO" id="GO:0046677">
    <property type="term" value="P:response to antibiotic"/>
    <property type="evidence" value="ECO:0007669"/>
    <property type="project" value="UniProtKB-ARBA"/>
</dbReference>
<dbReference type="NCBIfam" id="NF011715">
    <property type="entry name" value="PRK15136.1"/>
    <property type="match status" value="1"/>
</dbReference>
<dbReference type="Pfam" id="PF25963">
    <property type="entry name" value="Beta-barrel_AAEA"/>
    <property type="match status" value="1"/>
</dbReference>
<dbReference type="EMBL" id="MKGQ01000003">
    <property type="protein sequence ID" value="OKP04945.1"/>
    <property type="molecule type" value="Genomic_DNA"/>
</dbReference>
<proteinExistence type="inferred from homology"/>
<sequence length="404" mass="44748">MSISEKTSLPSTEKPSPEKVKTKNSAKKQKRRRIITLLTFFFLLLGAGYTVYWFLTLRHHQETDNAYVTGNQIQIMSQIAGSVVTVNFDNTDFVQSGQPLIQLDPRDAELALERAKNELANTVRITHQHLIDSKRYQAIIELKKIALRKAQHDLKRREILGTQDLIGKEELQHMREAVSAAQADLDVAIAQYKSNQAIILDTPLEKQPAIEKAASGVRDAWLTLQRTNIVSPVDGYVARRSVQVGSRINSGTPLMAIVPANNMWIEANFKETQLANMRIGQPATIISDFYGDDIVYTGKVTGIDMGTGSAFSLLPAQNASGNWIKVVQRLPVRIELDPEQLKQHPLRIGLSTKVTVDTANTDGTVLATTERTLPAYQTNALTIDMAPANKIVTDIINSNAGNQI</sequence>
<evidence type="ECO:0000256" key="3">
    <source>
        <dbReference type="ARBA" id="ARBA00022448"/>
    </source>
</evidence>
<comment type="similarity">
    <text evidence="2">Belongs to the membrane fusion protein (MFP) (TC 8.A.1) family.</text>
</comment>
<dbReference type="InterPro" id="IPR058634">
    <property type="entry name" value="AaeA-lik-b-barrel"/>
</dbReference>
<keyword evidence="4" id="KW-1003">Cell membrane</keyword>
<evidence type="ECO:0000256" key="5">
    <source>
        <dbReference type="ARBA" id="ARBA00022519"/>
    </source>
</evidence>
<evidence type="ECO:0000256" key="6">
    <source>
        <dbReference type="ARBA" id="ARBA00022692"/>
    </source>
</evidence>
<evidence type="ECO:0000256" key="7">
    <source>
        <dbReference type="ARBA" id="ARBA00022989"/>
    </source>
</evidence>
<keyword evidence="5" id="KW-0997">Cell inner membrane</keyword>
<feature type="compositionally biased region" description="Polar residues" evidence="9">
    <location>
        <begin position="1"/>
        <end position="14"/>
    </location>
</feature>
<dbReference type="InterPro" id="IPR050739">
    <property type="entry name" value="MFP"/>
</dbReference>
<feature type="region of interest" description="Disordered" evidence="9">
    <location>
        <begin position="1"/>
        <end position="26"/>
    </location>
</feature>
<keyword evidence="7 10" id="KW-1133">Transmembrane helix</keyword>
<dbReference type="NCBIfam" id="TIGR00998">
    <property type="entry name" value="8a0101"/>
    <property type="match status" value="1"/>
</dbReference>
<dbReference type="GO" id="GO:0015721">
    <property type="term" value="P:bile acid and bile salt transport"/>
    <property type="evidence" value="ECO:0007669"/>
    <property type="project" value="UniProtKB-ARBA"/>
</dbReference>
<dbReference type="Gene3D" id="2.40.50.100">
    <property type="match status" value="1"/>
</dbReference>
<evidence type="ECO:0000313" key="15">
    <source>
        <dbReference type="Proteomes" id="UP000186268"/>
    </source>
</evidence>
<protein>
    <submittedName>
        <fullName evidence="13 14">Multidrug efflux system</fullName>
    </submittedName>
</protein>
<dbReference type="RefSeq" id="WP_074022325.1">
    <property type="nucleotide sequence ID" value="NZ_CAWNAG010000112.1"/>
</dbReference>
<dbReference type="Gene3D" id="2.40.30.170">
    <property type="match status" value="1"/>
</dbReference>
<evidence type="ECO:0000259" key="12">
    <source>
        <dbReference type="Pfam" id="PF25963"/>
    </source>
</evidence>
<organism evidence="13 15">
    <name type="scientific">Xenorhabdus eapokensis</name>
    <dbReference type="NCBI Taxonomy" id="1873482"/>
    <lineage>
        <taxon>Bacteria</taxon>
        <taxon>Pseudomonadati</taxon>
        <taxon>Pseudomonadota</taxon>
        <taxon>Gammaproteobacteria</taxon>
        <taxon>Enterobacterales</taxon>
        <taxon>Morganellaceae</taxon>
        <taxon>Xenorhabdus</taxon>
    </lineage>
</organism>
<dbReference type="PANTHER" id="PTHR30386:SF19">
    <property type="entry name" value="MULTIDRUG EXPORT PROTEIN EMRA-RELATED"/>
    <property type="match status" value="1"/>
</dbReference>
<dbReference type="Proteomes" id="UP000186268">
    <property type="component" value="Unassembled WGS sequence"/>
</dbReference>
<dbReference type="FunFam" id="2.40.30.170:FF:000003">
    <property type="entry name" value="Multidrug resistance protein A"/>
    <property type="match status" value="1"/>
</dbReference>
<evidence type="ECO:0000313" key="14">
    <source>
        <dbReference type="EMBL" id="OKP05111.1"/>
    </source>
</evidence>
<dbReference type="PANTHER" id="PTHR30386">
    <property type="entry name" value="MEMBRANE FUSION SUBUNIT OF EMRAB-TOLC MULTIDRUG EFFLUX PUMP"/>
    <property type="match status" value="1"/>
</dbReference>